<evidence type="ECO:0008006" key="3">
    <source>
        <dbReference type="Google" id="ProtNLM"/>
    </source>
</evidence>
<gene>
    <name evidence="1" type="ORF">DFH08DRAFT_972626</name>
</gene>
<accession>A0AAD6ZBK5</accession>
<comment type="caution">
    <text evidence="1">The sequence shown here is derived from an EMBL/GenBank/DDBJ whole genome shotgun (WGS) entry which is preliminary data.</text>
</comment>
<sequence>MPGSNLTYLPPRASFEDLPVEMYGEVASHTPTLDLIQLSRTSRVLFDCLAGPSSRPFWKRRVSELKGLPPCPAGMGEYHYLALVLLRACQRCSTGKVGTIDWDFKLRLCQPCWRRVLTEMRDIIAIRPQTSHSPAVCVTADLVAIKYHLAKMTSGEQFEFIEQRKALMHACICRTWDKEFYAPIREQRIPLIRAKLEALGWRDELIMLGNDFNQYGLVSDPVELTDSEWESLRPALEAYLLMESAKRTAKRPHKMKERHDHVNRWSEVHTKKIFCVDCPKSTRRFAVEGLRRHKRAK</sequence>
<reference evidence="1" key="1">
    <citation type="submission" date="2023-03" db="EMBL/GenBank/DDBJ databases">
        <title>Massive genome expansion in bonnet fungi (Mycena s.s.) driven by repeated elements and novel gene families across ecological guilds.</title>
        <authorList>
            <consortium name="Lawrence Berkeley National Laboratory"/>
            <person name="Harder C.B."/>
            <person name="Miyauchi S."/>
            <person name="Viragh M."/>
            <person name="Kuo A."/>
            <person name="Thoen E."/>
            <person name="Andreopoulos B."/>
            <person name="Lu D."/>
            <person name="Skrede I."/>
            <person name="Drula E."/>
            <person name="Henrissat B."/>
            <person name="Morin E."/>
            <person name="Kohler A."/>
            <person name="Barry K."/>
            <person name="LaButti K."/>
            <person name="Morin E."/>
            <person name="Salamov A."/>
            <person name="Lipzen A."/>
            <person name="Mereny Z."/>
            <person name="Hegedus B."/>
            <person name="Baldrian P."/>
            <person name="Stursova M."/>
            <person name="Weitz H."/>
            <person name="Taylor A."/>
            <person name="Grigoriev I.V."/>
            <person name="Nagy L.G."/>
            <person name="Martin F."/>
            <person name="Kauserud H."/>
        </authorList>
    </citation>
    <scope>NUCLEOTIDE SEQUENCE</scope>
    <source>
        <strain evidence="1">CBHHK002</strain>
    </source>
</reference>
<dbReference type="AlphaFoldDB" id="A0AAD6ZBK5"/>
<organism evidence="1 2">
    <name type="scientific">Mycena albidolilacea</name>
    <dbReference type="NCBI Taxonomy" id="1033008"/>
    <lineage>
        <taxon>Eukaryota</taxon>
        <taxon>Fungi</taxon>
        <taxon>Dikarya</taxon>
        <taxon>Basidiomycota</taxon>
        <taxon>Agaricomycotina</taxon>
        <taxon>Agaricomycetes</taxon>
        <taxon>Agaricomycetidae</taxon>
        <taxon>Agaricales</taxon>
        <taxon>Marasmiineae</taxon>
        <taxon>Mycenaceae</taxon>
        <taxon>Mycena</taxon>
    </lineage>
</organism>
<dbReference type="Proteomes" id="UP001218218">
    <property type="component" value="Unassembled WGS sequence"/>
</dbReference>
<evidence type="ECO:0000313" key="2">
    <source>
        <dbReference type="Proteomes" id="UP001218218"/>
    </source>
</evidence>
<dbReference type="SUPFAM" id="SSF81383">
    <property type="entry name" value="F-box domain"/>
    <property type="match status" value="1"/>
</dbReference>
<dbReference type="InterPro" id="IPR036047">
    <property type="entry name" value="F-box-like_dom_sf"/>
</dbReference>
<dbReference type="EMBL" id="JARIHO010000066">
    <property type="protein sequence ID" value="KAJ7314576.1"/>
    <property type="molecule type" value="Genomic_DNA"/>
</dbReference>
<evidence type="ECO:0000313" key="1">
    <source>
        <dbReference type="EMBL" id="KAJ7314576.1"/>
    </source>
</evidence>
<proteinExistence type="predicted"/>
<keyword evidence="2" id="KW-1185">Reference proteome</keyword>
<name>A0AAD6ZBK5_9AGAR</name>
<protein>
    <recommendedName>
        <fullName evidence="3">F-box domain-containing protein</fullName>
    </recommendedName>
</protein>